<dbReference type="InterPro" id="IPR004263">
    <property type="entry name" value="Exostosin"/>
</dbReference>
<proteinExistence type="inferred from homology"/>
<dbReference type="AlphaFoldDB" id="A0AAD7XL42"/>
<dbReference type="EMBL" id="JAQMWT010000531">
    <property type="protein sequence ID" value="KAJ8600045.1"/>
    <property type="molecule type" value="Genomic_DNA"/>
</dbReference>
<name>A0AAD7XL42_9STRA</name>
<evidence type="ECO:0000256" key="1">
    <source>
        <dbReference type="ARBA" id="ARBA00010271"/>
    </source>
</evidence>
<dbReference type="Pfam" id="PF03016">
    <property type="entry name" value="Exostosin_GT47"/>
    <property type="match status" value="1"/>
</dbReference>
<reference evidence="4" key="1">
    <citation type="submission" date="2023-01" db="EMBL/GenBank/DDBJ databases">
        <title>Metagenome sequencing of chrysophaentin producing Chrysophaeum taylorii.</title>
        <authorList>
            <person name="Davison J."/>
            <person name="Bewley C."/>
        </authorList>
    </citation>
    <scope>NUCLEOTIDE SEQUENCE</scope>
    <source>
        <strain evidence="4">NIES-1699</strain>
    </source>
</reference>
<feature type="chain" id="PRO_5042227450" description="Exostosin GT47 domain-containing protein" evidence="2">
    <location>
        <begin position="22"/>
        <end position="403"/>
    </location>
</feature>
<comment type="caution">
    <text evidence="4">The sequence shown here is derived from an EMBL/GenBank/DDBJ whole genome shotgun (WGS) entry which is preliminary data.</text>
</comment>
<evidence type="ECO:0000259" key="3">
    <source>
        <dbReference type="Pfam" id="PF03016"/>
    </source>
</evidence>
<gene>
    <name evidence="4" type="ORF">CTAYLR_001817</name>
</gene>
<evidence type="ECO:0000313" key="4">
    <source>
        <dbReference type="EMBL" id="KAJ8600045.1"/>
    </source>
</evidence>
<sequence length="403" mass="45767">MLVVVLALAAAVQPDFYGSRAGEVPEKADPVMFVYNLSRTGCDLPGPSGPSTINAESERRLEETLRRAVRVTSDPEEATFFFVPACLTMVLWSTKRSKRTATWRWPSSNGRDARRRAAFEEEVIKAMRGLPYWDRHKGADHLISHIKCPTTTASSWSFAFPRLWGNPAGRFACLETDAKRSRFEGNASLPRAAYRDVKRELQLPHYVAPSEVAEVLSTARRSTDLFFVGSFCCGRKWLKPLLHETEYVAIDREAPFKAAASHDLTTPRARFFLHVHGDSPERKASMQAIAAGTPLMFLDPLTPPLRLHDWKDLGVEAFRGLDRNKLEEDASNGRVSRDAKRLANITPVKEALQTYDDAFLRRFERRREVLLWHTPAFNDRLRRVLAAIFDLPSSRRSSREQQQ</sequence>
<dbReference type="PANTHER" id="PTHR11062">
    <property type="entry name" value="EXOSTOSIN HEPARAN SULFATE GLYCOSYLTRANSFERASE -RELATED"/>
    <property type="match status" value="1"/>
</dbReference>
<dbReference type="GO" id="GO:0016757">
    <property type="term" value="F:glycosyltransferase activity"/>
    <property type="evidence" value="ECO:0007669"/>
    <property type="project" value="InterPro"/>
</dbReference>
<dbReference type="InterPro" id="IPR040911">
    <property type="entry name" value="Exostosin_GT47"/>
</dbReference>
<accession>A0AAD7XL42</accession>
<protein>
    <recommendedName>
        <fullName evidence="3">Exostosin GT47 domain-containing protein</fullName>
    </recommendedName>
</protein>
<evidence type="ECO:0000313" key="5">
    <source>
        <dbReference type="Proteomes" id="UP001230188"/>
    </source>
</evidence>
<evidence type="ECO:0000256" key="2">
    <source>
        <dbReference type="SAM" id="SignalP"/>
    </source>
</evidence>
<comment type="similarity">
    <text evidence="1">Belongs to the glycosyltransferase 47 family.</text>
</comment>
<organism evidence="4 5">
    <name type="scientific">Chrysophaeum taylorii</name>
    <dbReference type="NCBI Taxonomy" id="2483200"/>
    <lineage>
        <taxon>Eukaryota</taxon>
        <taxon>Sar</taxon>
        <taxon>Stramenopiles</taxon>
        <taxon>Ochrophyta</taxon>
        <taxon>Pelagophyceae</taxon>
        <taxon>Pelagomonadales</taxon>
        <taxon>Pelagomonadaceae</taxon>
        <taxon>Chrysophaeum</taxon>
    </lineage>
</organism>
<keyword evidence="5" id="KW-1185">Reference proteome</keyword>
<dbReference type="Proteomes" id="UP001230188">
    <property type="component" value="Unassembled WGS sequence"/>
</dbReference>
<feature type="domain" description="Exostosin GT47" evidence="3">
    <location>
        <begin position="70"/>
        <end position="315"/>
    </location>
</feature>
<keyword evidence="2" id="KW-0732">Signal</keyword>
<feature type="signal peptide" evidence="2">
    <location>
        <begin position="1"/>
        <end position="21"/>
    </location>
</feature>